<organism evidence="7">
    <name type="scientific">uncultured delta proteobacterium HF0500_03A04</name>
    <dbReference type="NCBI Taxonomy" id="710834"/>
    <lineage>
        <taxon>Bacteria</taxon>
        <taxon>Deltaproteobacteria</taxon>
        <taxon>environmental samples</taxon>
    </lineage>
</organism>
<dbReference type="GO" id="GO:0003735">
    <property type="term" value="F:structural constituent of ribosome"/>
    <property type="evidence" value="ECO:0007669"/>
    <property type="project" value="InterPro"/>
</dbReference>
<evidence type="ECO:0000256" key="4">
    <source>
        <dbReference type="ARBA" id="ARBA00035172"/>
    </source>
</evidence>
<dbReference type="Gene3D" id="6.10.160.10">
    <property type="match status" value="1"/>
</dbReference>
<dbReference type="Pfam" id="PF00453">
    <property type="entry name" value="Ribosomal_L20"/>
    <property type="match status" value="1"/>
</dbReference>
<reference evidence="7" key="1">
    <citation type="journal article" date="2011" name="Environ. Microbiol.">
        <title>Time-series analyses of Monterey Bay coastal microbial picoplankton using a 'genome proxy' microarray.</title>
        <authorList>
            <person name="Rich V.I."/>
            <person name="Pham V.D."/>
            <person name="Eppley J."/>
            <person name="Shi Y."/>
            <person name="DeLong E.F."/>
        </authorList>
    </citation>
    <scope>NUCLEOTIDE SEQUENCE</scope>
</reference>
<protein>
    <recommendedName>
        <fullName evidence="4 5">Large ribosomal subunit protein bL20</fullName>
    </recommendedName>
</protein>
<dbReference type="Gene3D" id="1.10.1900.20">
    <property type="entry name" value="Ribosomal protein L20"/>
    <property type="match status" value="1"/>
</dbReference>
<dbReference type="GO" id="GO:0005840">
    <property type="term" value="C:ribosome"/>
    <property type="evidence" value="ECO:0007669"/>
    <property type="project" value="UniProtKB-KW"/>
</dbReference>
<dbReference type="FunFam" id="1.10.1900.20:FF:000001">
    <property type="entry name" value="50S ribosomal protein L20"/>
    <property type="match status" value="1"/>
</dbReference>
<keyword evidence="2 5" id="KW-0689">Ribosomal protein</keyword>
<accession>E0XY49</accession>
<evidence type="ECO:0000256" key="1">
    <source>
        <dbReference type="ARBA" id="ARBA00007698"/>
    </source>
</evidence>
<gene>
    <name evidence="5" type="primary">rplT</name>
</gene>
<evidence type="ECO:0000256" key="2">
    <source>
        <dbReference type="ARBA" id="ARBA00022980"/>
    </source>
</evidence>
<dbReference type="PRINTS" id="PR00062">
    <property type="entry name" value="RIBOSOMALL20"/>
</dbReference>
<dbReference type="AlphaFoldDB" id="E0XY49"/>
<proteinExistence type="inferred from homology"/>
<dbReference type="NCBIfam" id="TIGR01032">
    <property type="entry name" value="rplT_bact"/>
    <property type="match status" value="1"/>
</dbReference>
<evidence type="ECO:0000313" key="7">
    <source>
        <dbReference type="EMBL" id="ADI19340.1"/>
    </source>
</evidence>
<keyword evidence="5 6" id="KW-0699">rRNA-binding</keyword>
<comment type="function">
    <text evidence="5 6">Binds directly to 23S ribosomal RNA and is necessary for the in vitro assembly process of the 50S ribosomal subunit. It is not involved in the protein synthesizing functions of that subunit.</text>
</comment>
<dbReference type="InterPro" id="IPR035566">
    <property type="entry name" value="Ribosomal_protein_bL20_C"/>
</dbReference>
<dbReference type="CDD" id="cd07026">
    <property type="entry name" value="Ribosomal_L20"/>
    <property type="match status" value="1"/>
</dbReference>
<evidence type="ECO:0000256" key="3">
    <source>
        <dbReference type="ARBA" id="ARBA00023274"/>
    </source>
</evidence>
<comment type="similarity">
    <text evidence="1 5 6">Belongs to the bacterial ribosomal protein bL20 family.</text>
</comment>
<name>E0XY49_9DELT</name>
<dbReference type="PANTHER" id="PTHR10986">
    <property type="entry name" value="39S RIBOSOMAL PROTEIN L20"/>
    <property type="match status" value="1"/>
</dbReference>
<dbReference type="SUPFAM" id="SSF74731">
    <property type="entry name" value="Ribosomal protein L20"/>
    <property type="match status" value="1"/>
</dbReference>
<dbReference type="GO" id="GO:0006412">
    <property type="term" value="P:translation"/>
    <property type="evidence" value="ECO:0007669"/>
    <property type="project" value="InterPro"/>
</dbReference>
<sequence>MARIKRAVHSRKRKKDYFKAAKGYRGGRGKLWRTVKDAVERSWEYSYRDRKVRKREFRKTWIQRINAAVRAEGLKYSEFIYELGKAGIDLDRKALAHLALDEPDAFSKIVGQVKAQMAA</sequence>
<evidence type="ECO:0000256" key="5">
    <source>
        <dbReference type="HAMAP-Rule" id="MF_00382"/>
    </source>
</evidence>
<keyword evidence="3 5" id="KW-0687">Ribonucleoprotein</keyword>
<dbReference type="GO" id="GO:0019843">
    <property type="term" value="F:rRNA binding"/>
    <property type="evidence" value="ECO:0007669"/>
    <property type="project" value="UniProtKB-UniRule"/>
</dbReference>
<keyword evidence="5 6" id="KW-0694">RNA-binding</keyword>
<evidence type="ECO:0000256" key="6">
    <source>
        <dbReference type="RuleBase" id="RU000560"/>
    </source>
</evidence>
<dbReference type="HAMAP" id="MF_00382">
    <property type="entry name" value="Ribosomal_bL20"/>
    <property type="match status" value="1"/>
</dbReference>
<dbReference type="GO" id="GO:1990904">
    <property type="term" value="C:ribonucleoprotein complex"/>
    <property type="evidence" value="ECO:0007669"/>
    <property type="project" value="UniProtKB-KW"/>
</dbReference>
<dbReference type="GO" id="GO:0000027">
    <property type="term" value="P:ribosomal large subunit assembly"/>
    <property type="evidence" value="ECO:0007669"/>
    <property type="project" value="UniProtKB-UniRule"/>
</dbReference>
<dbReference type="EMBL" id="GU474917">
    <property type="protein sequence ID" value="ADI19340.1"/>
    <property type="molecule type" value="Genomic_DNA"/>
</dbReference>
<dbReference type="InterPro" id="IPR005813">
    <property type="entry name" value="Ribosomal_bL20"/>
</dbReference>